<reference evidence="4" key="1">
    <citation type="submission" date="2021-07" db="EMBL/GenBank/DDBJ databases">
        <authorList>
            <person name="Catto M.A."/>
            <person name="Jacobson A."/>
            <person name="Kennedy G."/>
            <person name="Labadie P."/>
            <person name="Hunt B.G."/>
            <person name="Srinivasan R."/>
        </authorList>
    </citation>
    <scope>NUCLEOTIDE SEQUENCE</scope>
    <source>
        <strain evidence="4">PL_HMW_Pooled</strain>
        <tissue evidence="4">Head</tissue>
    </source>
</reference>
<proteinExistence type="predicted"/>
<dbReference type="Gene3D" id="3.30.70.330">
    <property type="match status" value="1"/>
</dbReference>
<dbReference type="GO" id="GO:0003723">
    <property type="term" value="F:RNA binding"/>
    <property type="evidence" value="ECO:0007669"/>
    <property type="project" value="UniProtKB-UniRule"/>
</dbReference>
<comment type="caution">
    <text evidence="4">The sequence shown here is derived from an EMBL/GenBank/DDBJ whole genome shotgun (WGS) entry which is preliminary data.</text>
</comment>
<keyword evidence="5" id="KW-1185">Reference proteome</keyword>
<dbReference type="PROSITE" id="PS50102">
    <property type="entry name" value="RRM"/>
    <property type="match status" value="1"/>
</dbReference>
<dbReference type="InterPro" id="IPR012677">
    <property type="entry name" value="Nucleotide-bd_a/b_plait_sf"/>
</dbReference>
<dbReference type="AlphaFoldDB" id="A0AAE1LMF0"/>
<dbReference type="SMART" id="SM00360">
    <property type="entry name" value="RRM"/>
    <property type="match status" value="1"/>
</dbReference>
<feature type="domain" description="RRM" evidence="3">
    <location>
        <begin position="2"/>
        <end position="76"/>
    </location>
</feature>
<evidence type="ECO:0000259" key="3">
    <source>
        <dbReference type="PROSITE" id="PS50102"/>
    </source>
</evidence>
<reference evidence="4" key="2">
    <citation type="journal article" date="2023" name="BMC Genomics">
        <title>Pest status, molecular evolution, and epigenetic factors derived from the genome assembly of Frankliniella fusca, a thysanopteran phytovirus vector.</title>
        <authorList>
            <person name="Catto M.A."/>
            <person name="Labadie P.E."/>
            <person name="Jacobson A.L."/>
            <person name="Kennedy G.G."/>
            <person name="Srinivasan R."/>
            <person name="Hunt B.G."/>
        </authorList>
    </citation>
    <scope>NUCLEOTIDE SEQUENCE</scope>
    <source>
        <strain evidence="4">PL_HMW_Pooled</strain>
    </source>
</reference>
<evidence type="ECO:0000256" key="1">
    <source>
        <dbReference type="ARBA" id="ARBA00022884"/>
    </source>
</evidence>
<dbReference type="CDD" id="cd12358">
    <property type="entry name" value="RRM1_VICKZ"/>
    <property type="match status" value="1"/>
</dbReference>
<evidence type="ECO:0000313" key="5">
    <source>
        <dbReference type="Proteomes" id="UP001219518"/>
    </source>
</evidence>
<keyword evidence="1 2" id="KW-0694">RNA-binding</keyword>
<name>A0AAE1LMF0_9NEOP</name>
<dbReference type="InterPro" id="IPR035979">
    <property type="entry name" value="RBD_domain_sf"/>
</dbReference>
<evidence type="ECO:0000313" key="4">
    <source>
        <dbReference type="EMBL" id="KAK3923407.1"/>
    </source>
</evidence>
<protein>
    <submittedName>
        <fullName evidence="4">Insulin-like growth factor 2 mRNA-binding protein 1</fullName>
    </submittedName>
</protein>
<organism evidence="4 5">
    <name type="scientific">Frankliniella fusca</name>
    <dbReference type="NCBI Taxonomy" id="407009"/>
    <lineage>
        <taxon>Eukaryota</taxon>
        <taxon>Metazoa</taxon>
        <taxon>Ecdysozoa</taxon>
        <taxon>Arthropoda</taxon>
        <taxon>Hexapoda</taxon>
        <taxon>Insecta</taxon>
        <taxon>Pterygota</taxon>
        <taxon>Neoptera</taxon>
        <taxon>Paraneoptera</taxon>
        <taxon>Thysanoptera</taxon>
        <taxon>Terebrantia</taxon>
        <taxon>Thripoidea</taxon>
        <taxon>Thripidae</taxon>
        <taxon>Frankliniella</taxon>
    </lineage>
</organism>
<accession>A0AAE1LMF0</accession>
<evidence type="ECO:0000256" key="2">
    <source>
        <dbReference type="PROSITE-ProRule" id="PRU00176"/>
    </source>
</evidence>
<dbReference type="SUPFAM" id="SSF54928">
    <property type="entry name" value="RNA-binding domain, RBD"/>
    <property type="match status" value="1"/>
</dbReference>
<dbReference type="InterPro" id="IPR000504">
    <property type="entry name" value="RRM_dom"/>
</dbReference>
<sequence>MSKLYVGNLDQDVTEQALRQLLDEHGIACGSILVKRGGYAFVDCPDQSAADKAIDKLNEKWQRPCGVSSGKVLMLRQHLLVCVYGFSGL</sequence>
<dbReference type="Pfam" id="PF00076">
    <property type="entry name" value="RRM_1"/>
    <property type="match status" value="1"/>
</dbReference>
<dbReference type="EMBL" id="JAHWGI010001145">
    <property type="protein sequence ID" value="KAK3923407.1"/>
    <property type="molecule type" value="Genomic_DNA"/>
</dbReference>
<gene>
    <name evidence="4" type="ORF">KUF71_001818</name>
</gene>
<dbReference type="Proteomes" id="UP001219518">
    <property type="component" value="Unassembled WGS sequence"/>
</dbReference>